<dbReference type="InterPro" id="IPR000253">
    <property type="entry name" value="FHA_dom"/>
</dbReference>
<dbReference type="OrthoDB" id="277679at2"/>
<dbReference type="PANTHER" id="PTHR23308">
    <property type="entry name" value="NUCLEAR INHIBITOR OF PROTEIN PHOSPHATASE-1"/>
    <property type="match status" value="1"/>
</dbReference>
<dbReference type="KEGG" id="fmr:Fuma_04640"/>
<sequence length="142" mass="14971">MLAQLIPVKNGPRITLTKPITVVGRSARLCDLAVDHNAVSKIHCVLVKTDGLIYLRDLGSTNGTRVNGQRVIRGALLPGDQISFGGAGYTVYLGPDPQLSAGGQSSAELTEMIPIITDSDPDLSVSKSDVQLLSDSDFLPAD</sequence>
<dbReference type="STRING" id="1891926.Fuma_04640"/>
<accession>A0A1P8WLP5</accession>
<dbReference type="EMBL" id="CP017641">
    <property type="protein sequence ID" value="APZ94988.1"/>
    <property type="molecule type" value="Genomic_DNA"/>
</dbReference>
<proteinExistence type="predicted"/>
<keyword evidence="3" id="KW-1185">Reference proteome</keyword>
<gene>
    <name evidence="2" type="ORF">Fuma_04640</name>
</gene>
<dbReference type="CDD" id="cd00060">
    <property type="entry name" value="FHA"/>
    <property type="match status" value="1"/>
</dbReference>
<dbReference type="InterPro" id="IPR008984">
    <property type="entry name" value="SMAD_FHA_dom_sf"/>
</dbReference>
<feature type="domain" description="FHA" evidence="1">
    <location>
        <begin position="21"/>
        <end position="71"/>
    </location>
</feature>
<dbReference type="SUPFAM" id="SSF49879">
    <property type="entry name" value="SMAD/FHA domain"/>
    <property type="match status" value="1"/>
</dbReference>
<dbReference type="Gene3D" id="2.60.200.20">
    <property type="match status" value="1"/>
</dbReference>
<organism evidence="2 3">
    <name type="scientific">Fuerstiella marisgermanici</name>
    <dbReference type="NCBI Taxonomy" id="1891926"/>
    <lineage>
        <taxon>Bacteria</taxon>
        <taxon>Pseudomonadati</taxon>
        <taxon>Planctomycetota</taxon>
        <taxon>Planctomycetia</taxon>
        <taxon>Planctomycetales</taxon>
        <taxon>Planctomycetaceae</taxon>
        <taxon>Fuerstiella</taxon>
    </lineage>
</organism>
<dbReference type="Pfam" id="PF00498">
    <property type="entry name" value="FHA"/>
    <property type="match status" value="1"/>
</dbReference>
<dbReference type="PROSITE" id="PS50006">
    <property type="entry name" value="FHA_DOMAIN"/>
    <property type="match status" value="1"/>
</dbReference>
<evidence type="ECO:0000259" key="1">
    <source>
        <dbReference type="PROSITE" id="PS50006"/>
    </source>
</evidence>
<dbReference type="Proteomes" id="UP000187735">
    <property type="component" value="Chromosome"/>
</dbReference>
<protein>
    <submittedName>
        <fullName evidence="2">Type VI secretion system FHA domain protein</fullName>
    </submittedName>
</protein>
<dbReference type="InterPro" id="IPR050923">
    <property type="entry name" value="Cell_Proc_Reg/RNA_Proc"/>
</dbReference>
<reference evidence="2 3" key="1">
    <citation type="journal article" date="2016" name="Front. Microbiol.">
        <title>Fuerstia marisgermanicae gen. nov., sp. nov., an Unusual Member of the Phylum Planctomycetes from the German Wadden Sea.</title>
        <authorList>
            <person name="Kohn T."/>
            <person name="Heuer A."/>
            <person name="Jogler M."/>
            <person name="Vollmers J."/>
            <person name="Boedeker C."/>
            <person name="Bunk B."/>
            <person name="Rast P."/>
            <person name="Borchert D."/>
            <person name="Glockner I."/>
            <person name="Freese H.M."/>
            <person name="Klenk H.P."/>
            <person name="Overmann J."/>
            <person name="Kaster A.K."/>
            <person name="Rohde M."/>
            <person name="Wiegand S."/>
            <person name="Jogler C."/>
        </authorList>
    </citation>
    <scope>NUCLEOTIDE SEQUENCE [LARGE SCALE GENOMIC DNA]</scope>
    <source>
        <strain evidence="2 3">NH11</strain>
    </source>
</reference>
<evidence type="ECO:0000313" key="3">
    <source>
        <dbReference type="Proteomes" id="UP000187735"/>
    </source>
</evidence>
<evidence type="ECO:0000313" key="2">
    <source>
        <dbReference type="EMBL" id="APZ94988.1"/>
    </source>
</evidence>
<name>A0A1P8WLP5_9PLAN</name>
<dbReference type="AlphaFoldDB" id="A0A1P8WLP5"/>
<dbReference type="RefSeq" id="WP_077026213.1">
    <property type="nucleotide sequence ID" value="NZ_CP017641.1"/>
</dbReference>
<dbReference type="SMART" id="SM00240">
    <property type="entry name" value="FHA"/>
    <property type="match status" value="1"/>
</dbReference>